<evidence type="ECO:0000256" key="2">
    <source>
        <dbReference type="ARBA" id="ARBA00022448"/>
    </source>
</evidence>
<dbReference type="CDD" id="cd03220">
    <property type="entry name" value="ABC_KpsT_Wzt"/>
    <property type="match status" value="1"/>
</dbReference>
<comment type="similarity">
    <text evidence="1">Belongs to the ABC transporter superfamily.</text>
</comment>
<dbReference type="InterPro" id="IPR017871">
    <property type="entry name" value="ABC_transporter-like_CS"/>
</dbReference>
<protein>
    <submittedName>
        <fullName evidence="6">Teichoic acid transport system ATP-binding protein</fullName>
    </submittedName>
</protein>
<dbReference type="RefSeq" id="WP_231930220.1">
    <property type="nucleotide sequence ID" value="NZ_LT629749.1"/>
</dbReference>
<dbReference type="GO" id="GO:0140359">
    <property type="term" value="F:ABC-type transporter activity"/>
    <property type="evidence" value="ECO:0007669"/>
    <property type="project" value="InterPro"/>
</dbReference>
<evidence type="ECO:0000259" key="5">
    <source>
        <dbReference type="PROSITE" id="PS50893"/>
    </source>
</evidence>
<dbReference type="Proteomes" id="UP000199092">
    <property type="component" value="Chromosome I"/>
</dbReference>
<keyword evidence="2" id="KW-0813">Transport</keyword>
<dbReference type="PANTHER" id="PTHR46743:SF2">
    <property type="entry name" value="TEICHOIC ACIDS EXPORT ATP-BINDING PROTEIN TAGH"/>
    <property type="match status" value="1"/>
</dbReference>
<dbReference type="InterPro" id="IPR015860">
    <property type="entry name" value="ABC_transpr_TagH-like"/>
</dbReference>
<reference evidence="6 7" key="1">
    <citation type="submission" date="2016-10" db="EMBL/GenBank/DDBJ databases">
        <authorList>
            <person name="de Groot N.N."/>
        </authorList>
    </citation>
    <scope>NUCLEOTIDE SEQUENCE [LARGE SCALE GENOMIC DNA]</scope>
    <source>
        <strain evidence="6 7">DSM 21741</strain>
    </source>
</reference>
<dbReference type="Gene3D" id="3.40.50.300">
    <property type="entry name" value="P-loop containing nucleotide triphosphate hydrolases"/>
    <property type="match status" value="1"/>
</dbReference>
<dbReference type="SMART" id="SM00382">
    <property type="entry name" value="AAA"/>
    <property type="match status" value="1"/>
</dbReference>
<sequence length="274" mass="29774">MSSLSASPESPAPVVVPTDPPYAVRVENLSITYRTTFERKPTLKQALVRFGRGQRAVREVEAIKDVSFDVRTGTALGIIGSNGAGKSTLMRAMAGILPPTSGSIEVWGKASTLLALGVGFNKDLSGRENIILGGLASGLSRKDVEERADDVAEWTELGEFIDMPMRTYSSGMSARVGFSVAVHMKPDILMIDEALSTGDAKFREKANAKMAELRQSARAMFLVSHGLGSIKEMCNEAIWLNQGQLMMRGEPEEVVNAYMRFVKVKRTAVTDEDI</sequence>
<dbReference type="Pfam" id="PF00005">
    <property type="entry name" value="ABC_tran"/>
    <property type="match status" value="1"/>
</dbReference>
<evidence type="ECO:0000256" key="1">
    <source>
        <dbReference type="ARBA" id="ARBA00005417"/>
    </source>
</evidence>
<keyword evidence="4 6" id="KW-0067">ATP-binding</keyword>
<name>A0A1H2ABS3_9ACTN</name>
<dbReference type="SUPFAM" id="SSF52540">
    <property type="entry name" value="P-loop containing nucleoside triphosphate hydrolases"/>
    <property type="match status" value="1"/>
</dbReference>
<feature type="domain" description="ABC transporter" evidence="5">
    <location>
        <begin position="48"/>
        <end position="267"/>
    </location>
</feature>
<proteinExistence type="inferred from homology"/>
<dbReference type="InterPro" id="IPR003439">
    <property type="entry name" value="ABC_transporter-like_ATP-bd"/>
</dbReference>
<dbReference type="GO" id="GO:0016887">
    <property type="term" value="F:ATP hydrolysis activity"/>
    <property type="evidence" value="ECO:0007669"/>
    <property type="project" value="InterPro"/>
</dbReference>
<dbReference type="STRING" id="546871.SAMN04488543_4366"/>
<organism evidence="6 7">
    <name type="scientific">Friedmanniella luteola</name>
    <dbReference type="NCBI Taxonomy" id="546871"/>
    <lineage>
        <taxon>Bacteria</taxon>
        <taxon>Bacillati</taxon>
        <taxon>Actinomycetota</taxon>
        <taxon>Actinomycetes</taxon>
        <taxon>Propionibacteriales</taxon>
        <taxon>Nocardioidaceae</taxon>
        <taxon>Friedmanniella</taxon>
    </lineage>
</organism>
<dbReference type="GO" id="GO:0005524">
    <property type="term" value="F:ATP binding"/>
    <property type="evidence" value="ECO:0007669"/>
    <property type="project" value="UniProtKB-KW"/>
</dbReference>
<dbReference type="EMBL" id="LT629749">
    <property type="protein sequence ID" value="SDT43363.1"/>
    <property type="molecule type" value="Genomic_DNA"/>
</dbReference>
<gene>
    <name evidence="6" type="ORF">SAMN04488543_4366</name>
</gene>
<evidence type="ECO:0000256" key="3">
    <source>
        <dbReference type="ARBA" id="ARBA00022741"/>
    </source>
</evidence>
<dbReference type="AlphaFoldDB" id="A0A1H2ABS3"/>
<accession>A0A1H2ABS3</accession>
<dbReference type="InterPro" id="IPR050683">
    <property type="entry name" value="Bact_Polysacc_Export_ATP-bd"/>
</dbReference>
<evidence type="ECO:0000313" key="7">
    <source>
        <dbReference type="Proteomes" id="UP000199092"/>
    </source>
</evidence>
<keyword evidence="3" id="KW-0547">Nucleotide-binding</keyword>
<evidence type="ECO:0000313" key="6">
    <source>
        <dbReference type="EMBL" id="SDT43363.1"/>
    </source>
</evidence>
<keyword evidence="7" id="KW-1185">Reference proteome</keyword>
<evidence type="ECO:0000256" key="4">
    <source>
        <dbReference type="ARBA" id="ARBA00022840"/>
    </source>
</evidence>
<dbReference type="PROSITE" id="PS50893">
    <property type="entry name" value="ABC_TRANSPORTER_2"/>
    <property type="match status" value="1"/>
</dbReference>
<dbReference type="PANTHER" id="PTHR46743">
    <property type="entry name" value="TEICHOIC ACIDS EXPORT ATP-BINDING PROTEIN TAGH"/>
    <property type="match status" value="1"/>
</dbReference>
<dbReference type="InterPro" id="IPR003593">
    <property type="entry name" value="AAA+_ATPase"/>
</dbReference>
<dbReference type="GO" id="GO:0016020">
    <property type="term" value="C:membrane"/>
    <property type="evidence" value="ECO:0007669"/>
    <property type="project" value="InterPro"/>
</dbReference>
<dbReference type="InterPro" id="IPR027417">
    <property type="entry name" value="P-loop_NTPase"/>
</dbReference>
<dbReference type="PROSITE" id="PS00211">
    <property type="entry name" value="ABC_TRANSPORTER_1"/>
    <property type="match status" value="1"/>
</dbReference>